<dbReference type="Proteomes" id="UP000663859">
    <property type="component" value="Unassembled WGS sequence"/>
</dbReference>
<protein>
    <submittedName>
        <fullName evidence="1">Uncharacterized protein</fullName>
    </submittedName>
</protein>
<evidence type="ECO:0000313" key="1">
    <source>
        <dbReference type="EMBL" id="CAF0689857.1"/>
    </source>
</evidence>
<dbReference type="EMBL" id="CAJNOB010000001">
    <property type="protein sequence ID" value="CAF0689857.1"/>
    <property type="molecule type" value="Genomic_DNA"/>
</dbReference>
<keyword evidence="2" id="KW-1185">Reference proteome</keyword>
<dbReference type="AlphaFoldDB" id="A0A8J2BQK6"/>
<organism evidence="1 2">
    <name type="scientific">Candidatus Methylacidithermus pantelleriae</name>
    <dbReference type="NCBI Taxonomy" id="2744239"/>
    <lineage>
        <taxon>Bacteria</taxon>
        <taxon>Pseudomonadati</taxon>
        <taxon>Verrucomicrobiota</taxon>
        <taxon>Methylacidiphilae</taxon>
        <taxon>Methylacidiphilales</taxon>
        <taxon>Methylacidiphilaceae</taxon>
        <taxon>Candidatus Methylacidithermus</taxon>
    </lineage>
</organism>
<gene>
    <name evidence="1" type="ORF">MPNT_10402</name>
</gene>
<comment type="caution">
    <text evidence="1">The sequence shown here is derived from an EMBL/GenBank/DDBJ whole genome shotgun (WGS) entry which is preliminary data.</text>
</comment>
<name>A0A8J2BQK6_9BACT</name>
<sequence>MTRAYTSLLGALTYGGLHGTISQKRAGLCSRSEKDWVSWNAHPCQRHSWLLWQWRPCQLGPIPKRSEEGYMGTSMAGVWGRRKAAHAANAWLGGSRLAAVPLSPKTRD</sequence>
<proteinExistence type="predicted"/>
<accession>A0A8J2BQK6</accession>
<reference evidence="1" key="1">
    <citation type="submission" date="2021-02" db="EMBL/GenBank/DDBJ databases">
        <authorList>
            <person name="Cremers G."/>
            <person name="Picone N."/>
        </authorList>
    </citation>
    <scope>NUCLEOTIDE SEQUENCE</scope>
    <source>
        <strain evidence="1">PQ17</strain>
    </source>
</reference>
<evidence type="ECO:0000313" key="2">
    <source>
        <dbReference type="Proteomes" id="UP000663859"/>
    </source>
</evidence>